<feature type="domain" description="Aminoglycoside phosphotransferase" evidence="1">
    <location>
        <begin position="46"/>
        <end position="255"/>
    </location>
</feature>
<dbReference type="InterPro" id="IPR011009">
    <property type="entry name" value="Kinase-like_dom_sf"/>
</dbReference>
<accession>A0A2M9QA53</accession>
<organism evidence="2 3">
    <name type="scientific">Lysinibacillus xylanilyticus</name>
    <dbReference type="NCBI Taxonomy" id="582475"/>
    <lineage>
        <taxon>Bacteria</taxon>
        <taxon>Bacillati</taxon>
        <taxon>Bacillota</taxon>
        <taxon>Bacilli</taxon>
        <taxon>Bacillales</taxon>
        <taxon>Bacillaceae</taxon>
        <taxon>Lysinibacillus</taxon>
    </lineage>
</organism>
<dbReference type="CDD" id="cd05155">
    <property type="entry name" value="APH_ChoK_like_1"/>
    <property type="match status" value="1"/>
</dbReference>
<evidence type="ECO:0000313" key="3">
    <source>
        <dbReference type="Proteomes" id="UP000232101"/>
    </source>
</evidence>
<dbReference type="SUPFAM" id="SSF56112">
    <property type="entry name" value="Protein kinase-like (PK-like)"/>
    <property type="match status" value="1"/>
</dbReference>
<dbReference type="RefSeq" id="WP_100541908.1">
    <property type="nucleotide sequence ID" value="NZ_PHQY01000321.1"/>
</dbReference>
<evidence type="ECO:0000313" key="2">
    <source>
        <dbReference type="EMBL" id="PJO44961.1"/>
    </source>
</evidence>
<sequence>MGEKMHVDELEIDERLVRRLLVDQFPHWAELPLSRVEPVGTVHAIFRLGDKYSVRLARRAGPTTPGGRELTWLPKLAPLVPLEIPVPIAQGRPNNEYPWFWEVHTWLQGETVPIEAIDEVQAARDLASFVAALQQLDSSGGPLGRGIPLAQRDEDFRYWLARFDGDPALSAVWESALAAPRWNGPPVWHHGDLDVRNWLVRDKRISGVIDWETMGIGDPACDVMVAWKLHSPVARDEFRKALSMDDATWARARGWVVSQAVAILAYYTPQNNTILYNEAKAWLDLALRDDCFN</sequence>
<dbReference type="Proteomes" id="UP000232101">
    <property type="component" value="Unassembled WGS sequence"/>
</dbReference>
<dbReference type="Gene3D" id="3.90.1200.10">
    <property type="match status" value="1"/>
</dbReference>
<comment type="caution">
    <text evidence="2">The sequence shown here is derived from an EMBL/GenBank/DDBJ whole genome shotgun (WGS) entry which is preliminary data.</text>
</comment>
<evidence type="ECO:0000259" key="1">
    <source>
        <dbReference type="Pfam" id="PF01636"/>
    </source>
</evidence>
<dbReference type="PANTHER" id="PTHR21310:SF42">
    <property type="entry name" value="BIFUNCTIONAL AAC_APH"/>
    <property type="match status" value="1"/>
</dbReference>
<dbReference type="AlphaFoldDB" id="A0A2M9QA53"/>
<dbReference type="Gene3D" id="3.30.200.20">
    <property type="entry name" value="Phosphorylase Kinase, domain 1"/>
    <property type="match status" value="1"/>
</dbReference>
<dbReference type="GO" id="GO:0016740">
    <property type="term" value="F:transferase activity"/>
    <property type="evidence" value="ECO:0007669"/>
    <property type="project" value="UniProtKB-KW"/>
</dbReference>
<proteinExistence type="predicted"/>
<name>A0A2M9QA53_9BACI</name>
<gene>
    <name evidence="2" type="ORF">CWD94_02730</name>
</gene>
<dbReference type="Pfam" id="PF01636">
    <property type="entry name" value="APH"/>
    <property type="match status" value="1"/>
</dbReference>
<reference evidence="2 3" key="1">
    <citation type="submission" date="2017-11" db="EMBL/GenBank/DDBJ databases">
        <title>Bacterial isolate from king chilli rhizosphere.</title>
        <authorList>
            <person name="Takhelmayum P."/>
            <person name="Sarangthem I."/>
        </authorList>
    </citation>
    <scope>NUCLEOTIDE SEQUENCE [LARGE SCALE GENOMIC DNA]</scope>
    <source>
        <strain evidence="3">t26</strain>
    </source>
</reference>
<protein>
    <submittedName>
        <fullName evidence="2">Aminoglycoside phosphotransferase</fullName>
    </submittedName>
</protein>
<dbReference type="InterPro" id="IPR051678">
    <property type="entry name" value="AGP_Transferase"/>
</dbReference>
<dbReference type="PANTHER" id="PTHR21310">
    <property type="entry name" value="AMINOGLYCOSIDE PHOSPHOTRANSFERASE-RELATED-RELATED"/>
    <property type="match status" value="1"/>
</dbReference>
<keyword evidence="2" id="KW-0808">Transferase</keyword>
<dbReference type="InterPro" id="IPR002575">
    <property type="entry name" value="Aminoglycoside_PTrfase"/>
</dbReference>
<dbReference type="EMBL" id="PHQY01000321">
    <property type="protein sequence ID" value="PJO44961.1"/>
    <property type="molecule type" value="Genomic_DNA"/>
</dbReference>